<feature type="region of interest" description="Disordered" evidence="5">
    <location>
        <begin position="73"/>
        <end position="112"/>
    </location>
</feature>
<dbReference type="InterPro" id="IPR000827">
    <property type="entry name" value="Chemokine_CC_CS"/>
</dbReference>
<dbReference type="Proteomes" id="UP000694923">
    <property type="component" value="Unplaced"/>
</dbReference>
<reference evidence="8" key="1">
    <citation type="submission" date="2025-08" db="UniProtKB">
        <authorList>
            <consortium name="RefSeq"/>
        </authorList>
    </citation>
    <scope>IDENTIFICATION</scope>
</reference>
<feature type="domain" description="Chemokine interleukin-8-like" evidence="6">
    <location>
        <begin position="13"/>
        <end position="71"/>
    </location>
</feature>
<evidence type="ECO:0000256" key="4">
    <source>
        <dbReference type="RuleBase" id="RU361150"/>
    </source>
</evidence>
<keyword evidence="4" id="KW-0964">Secreted</keyword>
<organism evidence="7 8">
    <name type="scientific">Galeopterus variegatus</name>
    <name type="common">Malayan flying lemur</name>
    <name type="synonym">Cynocephalus variegatus</name>
    <dbReference type="NCBI Taxonomy" id="482537"/>
    <lineage>
        <taxon>Eukaryota</taxon>
        <taxon>Metazoa</taxon>
        <taxon>Chordata</taxon>
        <taxon>Craniata</taxon>
        <taxon>Vertebrata</taxon>
        <taxon>Euteleostomi</taxon>
        <taxon>Mammalia</taxon>
        <taxon>Eutheria</taxon>
        <taxon>Euarchontoglires</taxon>
        <taxon>Dermoptera</taxon>
        <taxon>Cynocephalidae</taxon>
        <taxon>Galeopterus</taxon>
    </lineage>
</organism>
<proteinExistence type="inferred from homology"/>
<evidence type="ECO:0000256" key="5">
    <source>
        <dbReference type="SAM" id="MobiDB-lite"/>
    </source>
</evidence>
<feature type="compositionally biased region" description="Basic and acidic residues" evidence="5">
    <location>
        <begin position="103"/>
        <end position="112"/>
    </location>
</feature>
<dbReference type="RefSeq" id="XP_008576525.1">
    <property type="nucleotide sequence ID" value="XM_008578303.1"/>
</dbReference>
<evidence type="ECO:0000256" key="1">
    <source>
        <dbReference type="ARBA" id="ARBA00010868"/>
    </source>
</evidence>
<evidence type="ECO:0000256" key="2">
    <source>
        <dbReference type="ARBA" id="ARBA00022514"/>
    </source>
</evidence>
<gene>
    <name evidence="8" type="primary">CCL28</name>
</gene>
<comment type="similarity">
    <text evidence="1 4">Belongs to the intercrine beta (chemokine CC) family.</text>
</comment>
<feature type="compositionally biased region" description="Basic residues" evidence="5">
    <location>
        <begin position="77"/>
        <end position="102"/>
    </location>
</feature>
<dbReference type="Pfam" id="PF00048">
    <property type="entry name" value="IL8"/>
    <property type="match status" value="1"/>
</dbReference>
<evidence type="ECO:0000313" key="8">
    <source>
        <dbReference type="RefSeq" id="XP_008576525.1"/>
    </source>
</evidence>
<evidence type="ECO:0000256" key="3">
    <source>
        <dbReference type="ARBA" id="ARBA00023157"/>
    </source>
</evidence>
<evidence type="ECO:0000313" key="7">
    <source>
        <dbReference type="Proteomes" id="UP000694923"/>
    </source>
</evidence>
<keyword evidence="4" id="KW-0145">Chemotaxis</keyword>
<dbReference type="SUPFAM" id="SSF54117">
    <property type="entry name" value="Interleukin 8-like chemokines"/>
    <property type="match status" value="1"/>
</dbReference>
<name>A0ABM0R7D4_GALVR</name>
<evidence type="ECO:0000259" key="6">
    <source>
        <dbReference type="Pfam" id="PF00048"/>
    </source>
</evidence>
<accession>A0ABM0R7D4</accession>
<dbReference type="PROSITE" id="PS00472">
    <property type="entry name" value="SMALL_CYTOKINES_CC"/>
    <property type="match status" value="1"/>
</dbReference>
<dbReference type="InterPro" id="IPR001811">
    <property type="entry name" value="Chemokine_IL8-like_dom"/>
</dbReference>
<keyword evidence="7" id="KW-1185">Reference proteome</keyword>
<comment type="subcellular location">
    <subcellularLocation>
        <location evidence="4">Secreted</location>
    </subcellularLocation>
</comment>
<dbReference type="GeneID" id="103595002"/>
<dbReference type="Gene3D" id="2.40.50.40">
    <property type="match status" value="1"/>
</dbReference>
<protein>
    <recommendedName>
        <fullName evidence="4">C-C motif chemokine</fullName>
    </recommendedName>
</protein>
<dbReference type="InterPro" id="IPR036048">
    <property type="entry name" value="Interleukin_8-like_sf"/>
</dbReference>
<keyword evidence="2 4" id="KW-0202">Cytokine</keyword>
<keyword evidence="3" id="KW-1015">Disulfide bond</keyword>
<sequence>MQVYKLAILPIASSCCTEVSHHISGRLLERVTACRIQRADGDCDLAAVILRVKRRRICVSPRNHTLQRWVQAQAAKGHGKGNICHKRKDHSKRNRKGARRGRRETYDHKTPS</sequence>